<dbReference type="InterPro" id="IPR042100">
    <property type="entry name" value="Bug_dom1"/>
</dbReference>
<keyword evidence="4" id="KW-1185">Reference proteome</keyword>
<accession>A0A1I2DUI7</accession>
<comment type="similarity">
    <text evidence="1">Belongs to the UPF0065 (bug) family.</text>
</comment>
<dbReference type="Pfam" id="PF03401">
    <property type="entry name" value="TctC"/>
    <property type="match status" value="1"/>
</dbReference>
<dbReference type="RefSeq" id="WP_059400249.1">
    <property type="nucleotide sequence ID" value="NZ_FONX01000006.1"/>
</dbReference>
<dbReference type="STRING" id="1177982.SAMN04489711_10628"/>
<dbReference type="CDD" id="cd13578">
    <property type="entry name" value="PBP2_Bug27"/>
    <property type="match status" value="1"/>
</dbReference>
<evidence type="ECO:0000313" key="4">
    <source>
        <dbReference type="Proteomes" id="UP000199119"/>
    </source>
</evidence>
<feature type="chain" id="PRO_5011572133" evidence="2">
    <location>
        <begin position="22"/>
        <end position="329"/>
    </location>
</feature>
<proteinExistence type="inferred from homology"/>
<keyword evidence="2" id="KW-0732">Signal</keyword>
<dbReference type="PANTHER" id="PTHR42928">
    <property type="entry name" value="TRICARBOXYLATE-BINDING PROTEIN"/>
    <property type="match status" value="1"/>
</dbReference>
<dbReference type="EMBL" id="FONX01000006">
    <property type="protein sequence ID" value="SFE84344.1"/>
    <property type="molecule type" value="Genomic_DNA"/>
</dbReference>
<dbReference type="Proteomes" id="UP000199119">
    <property type="component" value="Unassembled WGS sequence"/>
</dbReference>
<dbReference type="Gene3D" id="3.40.190.150">
    <property type="entry name" value="Bordetella uptake gene, domain 1"/>
    <property type="match status" value="1"/>
</dbReference>
<keyword evidence="3" id="KW-0675">Receptor</keyword>
<evidence type="ECO:0000256" key="2">
    <source>
        <dbReference type="SAM" id="SignalP"/>
    </source>
</evidence>
<feature type="signal peptide" evidence="2">
    <location>
        <begin position="1"/>
        <end position="21"/>
    </location>
</feature>
<protein>
    <submittedName>
        <fullName evidence="3">Tripartite-type tricarboxylate transporter, receptor component TctC</fullName>
    </submittedName>
</protein>
<dbReference type="Gene3D" id="3.40.190.10">
    <property type="entry name" value="Periplasmic binding protein-like II"/>
    <property type="match status" value="1"/>
</dbReference>
<gene>
    <name evidence="3" type="ORF">SAMN04489711_10628</name>
</gene>
<evidence type="ECO:0000313" key="3">
    <source>
        <dbReference type="EMBL" id="SFE84344.1"/>
    </source>
</evidence>
<evidence type="ECO:0000256" key="1">
    <source>
        <dbReference type="ARBA" id="ARBA00006987"/>
    </source>
</evidence>
<dbReference type="InterPro" id="IPR005064">
    <property type="entry name" value="BUG"/>
</dbReference>
<dbReference type="PANTHER" id="PTHR42928:SF5">
    <property type="entry name" value="BLR1237 PROTEIN"/>
    <property type="match status" value="1"/>
</dbReference>
<dbReference type="AlphaFoldDB" id="A0A1I2DUI7"/>
<organism evidence="3 4">
    <name type="scientific">Paracidovorax wautersii</name>
    <dbReference type="NCBI Taxonomy" id="1177982"/>
    <lineage>
        <taxon>Bacteria</taxon>
        <taxon>Pseudomonadati</taxon>
        <taxon>Pseudomonadota</taxon>
        <taxon>Betaproteobacteria</taxon>
        <taxon>Burkholderiales</taxon>
        <taxon>Comamonadaceae</taxon>
        <taxon>Paracidovorax</taxon>
    </lineage>
</organism>
<name>A0A1I2DUI7_9BURK</name>
<dbReference type="PIRSF" id="PIRSF017082">
    <property type="entry name" value="YflP"/>
    <property type="match status" value="1"/>
</dbReference>
<sequence>MPRLLHSLAAMLAALATLLPAAASRAEQPWPRDTIRVVVPFAPGGLTDVIGRTLAQELAVSLKVPVIVENKSGAFGLVGTEHVALAKPDGNTLLVGGGIVALADALYPKLRFDPRKDLTPVSMIERNGLLLVATNADERWRTAGLPDVLARAKERPGSVAVASFGSGSISHMALEALKTASGADLLHVPYRGTAPALPDLIGGQVPLMLDNSVTALPQVQAGKIRAIAYTGSQRLPQLPDVPTFVEMGMPSMQIYNFFGLYVPAGTPAPIAERLNAEVNRIFREPKVIARFAEMGAELYPGTARDFARFLEGERSRWGQLIRTRGIRPE</sequence>
<reference evidence="4" key="1">
    <citation type="submission" date="2016-10" db="EMBL/GenBank/DDBJ databases">
        <authorList>
            <person name="Varghese N."/>
            <person name="Submissions S."/>
        </authorList>
    </citation>
    <scope>NUCLEOTIDE SEQUENCE [LARGE SCALE GENOMIC DNA]</scope>
    <source>
        <strain evidence="4">DSM 27981</strain>
    </source>
</reference>
<dbReference type="SUPFAM" id="SSF53850">
    <property type="entry name" value="Periplasmic binding protein-like II"/>
    <property type="match status" value="1"/>
</dbReference>